<reference evidence="2 3" key="1">
    <citation type="submission" date="2019-05" db="EMBL/GenBank/DDBJ databases">
        <title>Draft genome sequence of Nonomuraea turkmeniaca DSM 43926.</title>
        <authorList>
            <person name="Saricaoglu S."/>
            <person name="Isik K."/>
        </authorList>
    </citation>
    <scope>NUCLEOTIDE SEQUENCE [LARGE SCALE GENOMIC DNA]</scope>
    <source>
        <strain evidence="2 3">DSM 43926</strain>
    </source>
</reference>
<evidence type="ECO:0000256" key="1">
    <source>
        <dbReference type="SAM" id="Phobius"/>
    </source>
</evidence>
<dbReference type="AlphaFoldDB" id="A0A5S4EUN5"/>
<feature type="transmembrane region" description="Helical" evidence="1">
    <location>
        <begin position="199"/>
        <end position="219"/>
    </location>
</feature>
<sequence>MPAGLVAAGAVAVFLWCGVPAWDLAAFAAYVGIGVALPGTLLWRALTGGGRSTAEDVAAGLALGYAVEVLAYIPARAAGMPLLVLVPPVAVLGTFLCVPGLRRHWRGEAAKERMPGWCAWALAGVVGYLITWSTLSLYRVPIASAYVDMPYHLALVGEVKHHLPPTLPSVLGERLSYHWFVYADMAATSWVTGIEPVTLVYKLSTLPMTVAMVVLVAVLGRRLGG</sequence>
<dbReference type="EMBL" id="VCKY01000454">
    <property type="protein sequence ID" value="TMR04780.1"/>
    <property type="molecule type" value="Genomic_DNA"/>
</dbReference>
<feature type="transmembrane region" description="Helical" evidence="1">
    <location>
        <begin position="114"/>
        <end position="135"/>
    </location>
</feature>
<evidence type="ECO:0000313" key="3">
    <source>
        <dbReference type="Proteomes" id="UP000309128"/>
    </source>
</evidence>
<keyword evidence="3" id="KW-1185">Reference proteome</keyword>
<feature type="non-terminal residue" evidence="2">
    <location>
        <position position="225"/>
    </location>
</feature>
<organism evidence="2 3">
    <name type="scientific">Nonomuraea turkmeniaca</name>
    <dbReference type="NCBI Taxonomy" id="103838"/>
    <lineage>
        <taxon>Bacteria</taxon>
        <taxon>Bacillati</taxon>
        <taxon>Actinomycetota</taxon>
        <taxon>Actinomycetes</taxon>
        <taxon>Streptosporangiales</taxon>
        <taxon>Streptosporangiaceae</taxon>
        <taxon>Nonomuraea</taxon>
    </lineage>
</organism>
<evidence type="ECO:0000313" key="2">
    <source>
        <dbReference type="EMBL" id="TMR04780.1"/>
    </source>
</evidence>
<dbReference type="Proteomes" id="UP000309128">
    <property type="component" value="Unassembled WGS sequence"/>
</dbReference>
<comment type="caution">
    <text evidence="2">The sequence shown here is derived from an EMBL/GenBank/DDBJ whole genome shotgun (WGS) entry which is preliminary data.</text>
</comment>
<proteinExistence type="predicted"/>
<keyword evidence="1" id="KW-0472">Membrane</keyword>
<feature type="transmembrane region" description="Helical" evidence="1">
    <location>
        <begin position="81"/>
        <end position="102"/>
    </location>
</feature>
<gene>
    <name evidence="2" type="ORF">ETD86_53470</name>
</gene>
<dbReference type="RefSeq" id="WP_211370915.1">
    <property type="nucleotide sequence ID" value="NZ_VCKY01000454.1"/>
</dbReference>
<keyword evidence="1" id="KW-1133">Transmembrane helix</keyword>
<keyword evidence="1" id="KW-0812">Transmembrane</keyword>
<protein>
    <submittedName>
        <fullName evidence="2">Uncharacterized protein</fullName>
    </submittedName>
</protein>
<accession>A0A5S4EUN5</accession>
<name>A0A5S4EUN5_9ACTN</name>